<organism evidence="2 3">
    <name type="scientific">Micrococcus terreus</name>
    <dbReference type="NCBI Taxonomy" id="574650"/>
    <lineage>
        <taxon>Bacteria</taxon>
        <taxon>Bacillati</taxon>
        <taxon>Actinomycetota</taxon>
        <taxon>Actinomycetes</taxon>
        <taxon>Micrococcales</taxon>
        <taxon>Micrococcaceae</taxon>
        <taxon>Micrococcus</taxon>
    </lineage>
</organism>
<protein>
    <submittedName>
        <fullName evidence="2">Uncharacterized protein</fullName>
    </submittedName>
</protein>
<feature type="region of interest" description="Disordered" evidence="1">
    <location>
        <begin position="155"/>
        <end position="192"/>
    </location>
</feature>
<dbReference type="STRING" id="574650.SAMN04487966_11117"/>
<dbReference type="Gene3D" id="3.40.50.2000">
    <property type="entry name" value="Glycogen Phosphorylase B"/>
    <property type="match status" value="1"/>
</dbReference>
<proteinExistence type="predicted"/>
<gene>
    <name evidence="2" type="ORF">SAMN04487966_11117</name>
</gene>
<evidence type="ECO:0000313" key="3">
    <source>
        <dbReference type="Proteomes" id="UP000198881"/>
    </source>
</evidence>
<dbReference type="SUPFAM" id="SSF53756">
    <property type="entry name" value="UDP-Glycosyltransferase/glycogen phosphorylase"/>
    <property type="match status" value="1"/>
</dbReference>
<dbReference type="Proteomes" id="UP000198881">
    <property type="component" value="Unassembled WGS sequence"/>
</dbReference>
<name>A0A1I7MR55_9MICC</name>
<accession>A0A1I7MR55</accession>
<dbReference type="RefSeq" id="WP_245760795.1">
    <property type="nucleotide sequence ID" value="NZ_FPCG01000011.1"/>
</dbReference>
<dbReference type="AlphaFoldDB" id="A0A1I7MR55"/>
<dbReference type="EMBL" id="FPCG01000011">
    <property type="protein sequence ID" value="SFV24422.1"/>
    <property type="molecule type" value="Genomic_DNA"/>
</dbReference>
<evidence type="ECO:0000313" key="2">
    <source>
        <dbReference type="EMBL" id="SFV24422.1"/>
    </source>
</evidence>
<feature type="compositionally biased region" description="Low complexity" evidence="1">
    <location>
        <begin position="162"/>
        <end position="174"/>
    </location>
</feature>
<reference evidence="2 3" key="1">
    <citation type="submission" date="2016-10" db="EMBL/GenBank/DDBJ databases">
        <authorList>
            <person name="de Groot N.N."/>
        </authorList>
    </citation>
    <scope>NUCLEOTIDE SEQUENCE [LARGE SCALE GENOMIC DNA]</scope>
    <source>
        <strain evidence="2 3">CGMCC 1.7054</strain>
    </source>
</reference>
<sequence>MSGGLDADPGRTGRTDLTGLVYLAVGPERHGVVRHGLATARELIRQGGSVDLVHLPDAEGLREWSAGNRAGGVAVHLDVTDSLFGDTPREAVALLTEALEGNRTTLTLHDVPQPAEGAARYAARAAAYADLAQWAAGIVVSSAHERTLLERILTEHGGGSGTAASGPAASSESAPRITVVPLPVPDRRDPDAVHRARTDPAAWARQLPEELSGLDQDVVVLGFLYPGKGHAEALQALAAVRSQQSRPGSPAELPSRVTALGPVAAGHDHLVGELTEQAEALGLSFRATGFVADEHLDAALLAAGIPVAAHRNVSASGSLASWMSVGRRAIVPAGTYTQEMDRLRPGTLAVQPTADPLPALTAGIAAATTDPGLTWLDSSASLAPGPQDCAGALLQFLTETLS</sequence>
<keyword evidence="3" id="KW-1185">Reference proteome</keyword>
<evidence type="ECO:0000256" key="1">
    <source>
        <dbReference type="SAM" id="MobiDB-lite"/>
    </source>
</evidence>